<reference evidence="2" key="2">
    <citation type="submission" date="2023-05" db="EMBL/GenBank/DDBJ databases">
        <authorList>
            <consortium name="Lawrence Berkeley National Laboratory"/>
            <person name="Steindorff A."/>
            <person name="Hensen N."/>
            <person name="Bonometti L."/>
            <person name="Westerberg I."/>
            <person name="Brannstrom I.O."/>
            <person name="Guillou S."/>
            <person name="Cros-Aarteil S."/>
            <person name="Calhoun S."/>
            <person name="Haridas S."/>
            <person name="Kuo A."/>
            <person name="Mondo S."/>
            <person name="Pangilinan J."/>
            <person name="Riley R."/>
            <person name="Labutti K."/>
            <person name="Andreopoulos B."/>
            <person name="Lipzen A."/>
            <person name="Chen C."/>
            <person name="Yanf M."/>
            <person name="Daum C."/>
            <person name="Ng V."/>
            <person name="Clum A."/>
            <person name="Ohm R."/>
            <person name="Martin F."/>
            <person name="Silar P."/>
            <person name="Natvig D."/>
            <person name="Lalanne C."/>
            <person name="Gautier V."/>
            <person name="Ament-Velasquez S.L."/>
            <person name="Kruys A."/>
            <person name="Hutchinson M.I."/>
            <person name="Powell A.J."/>
            <person name="Barry K."/>
            <person name="Miller A.N."/>
            <person name="Grigoriev I.V."/>
            <person name="Debuchy R."/>
            <person name="Gladieux P."/>
            <person name="Thoren M.H."/>
            <person name="Johannesson H."/>
        </authorList>
    </citation>
    <scope>NUCLEOTIDE SEQUENCE</scope>
    <source>
        <strain evidence="2">PSN309</strain>
    </source>
</reference>
<feature type="region of interest" description="Disordered" evidence="1">
    <location>
        <begin position="740"/>
        <end position="761"/>
    </location>
</feature>
<keyword evidence="3" id="KW-1185">Reference proteome</keyword>
<dbReference type="PANTHER" id="PTHR23242">
    <property type="entry name" value="TRANSCRIPTION FACTOR HOXA13"/>
    <property type="match status" value="1"/>
</dbReference>
<protein>
    <submittedName>
        <fullName evidence="2">Uncharacterized protein</fullName>
    </submittedName>
</protein>
<proteinExistence type="predicted"/>
<dbReference type="PANTHER" id="PTHR23242:SF9">
    <property type="entry name" value="TRANSCRIPTION FACTOR HOXA13"/>
    <property type="match status" value="1"/>
</dbReference>
<evidence type="ECO:0000313" key="2">
    <source>
        <dbReference type="EMBL" id="KAK4188632.1"/>
    </source>
</evidence>
<sequence length="1301" mass="136993">MAYTNGVHKPASGINGINGMNGINGVNGINGTTNKNRAALGGHHIVQGAVKKVKASSFLSRATSLSARLSIWYLIYTILFRCPANLEACDQNSPAICKPYFQARHAVVPHLEPYYDQYAAPYVEAARPYYNTVDEKVISPVWGYAREHGAPRVEQAQAFGKAQWEKNVQPQLTKYQNLAWSQYNEKLAPHLQHVSTTVRPYYDIAYTNALQTYHEILVPSYQVVQPYARQGYSMTSTFAKGTLVPSFVWAWDKTYTFLDGTVWPHVRAVYLENVEPQLVKIGKRLGRYSGSKKSVPKPVSDVFSSGVSAKTTSSFTKPAPSASASSASISTTASSSVQSKTIPSAKPPQAQAQNASPEHPISKSLVDPITPPEVDEGVESEDPVRRNARETVAADLKDWQERYAKAADEGAAAIDERVQEIAKKMIRRNARVKGRSLLDDLNKTVVSELVNLRSDIIQIVAAANKEGAQTEDTPEKVSQSVRRVGMAIKEKAKAVRSWREEYEAELQSSVTNAAQTHFAILQDIRDLALQKIGMKWAWTDGITYKDWAKYHLLKSRFDEWKGDLEQLIVTHPNLEAAHIEGANIEDEAMKLAATAAKELTRLKQVAGWKLAAGDDTDEFDSTLMQQAAETVEAARLAAGNMISNAGESVEQAQEAIVDKVSKGASAASEVVDHATDVVAEQASQVANSARAVIAGAEDAAASAAADVTSAAKKVVGSVPSSEAGESAASVASEEIASVVEPTNEANPDTGDDNVSPTQSPAVDLEPEFASAEIIETPPVVHGNATEDEEDVKANPAPIELAVEQKQMIAEDDELIPEEEVMESRRTPEAAASVKPALFGAAAQVVPGRVPVLEDDEDDEAGALHAVQEEIMAAYKDAMSRADTQYSKGLSFISAQLSGTPLPAHQKLLASVTSAYSNAMASASSRLDVAMKAASEKIQATPTRSKKNFIPTALPVPSFDWSRIESLAAERLQQGREYAESQYQNAKIAVGLATPTPSTPAEHIKRALENAKHNYYANYGVAQARYSEFLSAASSASSQLASFASASAAAAATGAASAASAAASGASSAASVAGEHIGSVADAALSGASSAASVAGETISSVAGAAASGASSAASVAGENASFVAGAGYDQASSAIDYATDGWEVVISKISIQVYGAPTPTPWYESVYSGIGEYAASATSVIGEYACSATSAAGEAAAVVTGAAVLGGDETAKHYDAVSALVSELLIGKEPTFSESVVSRLNAAYAPLTSVVSSAASAASEAVGDAVGDAGEKVKSVGEKVASAASEATEAVKEKVQGHDEL</sequence>
<feature type="region of interest" description="Disordered" evidence="1">
    <location>
        <begin position="310"/>
        <end position="384"/>
    </location>
</feature>
<accession>A0AAN7AJT0</accession>
<evidence type="ECO:0000256" key="1">
    <source>
        <dbReference type="SAM" id="MobiDB-lite"/>
    </source>
</evidence>
<comment type="caution">
    <text evidence="2">The sequence shown here is derived from an EMBL/GenBank/DDBJ whole genome shotgun (WGS) entry which is preliminary data.</text>
</comment>
<dbReference type="EMBL" id="MU864386">
    <property type="protein sequence ID" value="KAK4188632.1"/>
    <property type="molecule type" value="Genomic_DNA"/>
</dbReference>
<organism evidence="2 3">
    <name type="scientific">Podospora australis</name>
    <dbReference type="NCBI Taxonomy" id="1536484"/>
    <lineage>
        <taxon>Eukaryota</taxon>
        <taxon>Fungi</taxon>
        <taxon>Dikarya</taxon>
        <taxon>Ascomycota</taxon>
        <taxon>Pezizomycotina</taxon>
        <taxon>Sordariomycetes</taxon>
        <taxon>Sordariomycetidae</taxon>
        <taxon>Sordariales</taxon>
        <taxon>Podosporaceae</taxon>
        <taxon>Podospora</taxon>
    </lineage>
</organism>
<feature type="compositionally biased region" description="Low complexity" evidence="1">
    <location>
        <begin position="310"/>
        <end position="336"/>
    </location>
</feature>
<dbReference type="Proteomes" id="UP001302126">
    <property type="component" value="Unassembled WGS sequence"/>
</dbReference>
<name>A0AAN7AJT0_9PEZI</name>
<gene>
    <name evidence="2" type="ORF">QBC35DRAFT_451134</name>
</gene>
<evidence type="ECO:0000313" key="3">
    <source>
        <dbReference type="Proteomes" id="UP001302126"/>
    </source>
</evidence>
<reference evidence="2" key="1">
    <citation type="journal article" date="2023" name="Mol. Phylogenet. Evol.">
        <title>Genome-scale phylogeny and comparative genomics of the fungal order Sordariales.</title>
        <authorList>
            <person name="Hensen N."/>
            <person name="Bonometti L."/>
            <person name="Westerberg I."/>
            <person name="Brannstrom I.O."/>
            <person name="Guillou S."/>
            <person name="Cros-Aarteil S."/>
            <person name="Calhoun S."/>
            <person name="Haridas S."/>
            <person name="Kuo A."/>
            <person name="Mondo S."/>
            <person name="Pangilinan J."/>
            <person name="Riley R."/>
            <person name="LaButti K."/>
            <person name="Andreopoulos B."/>
            <person name="Lipzen A."/>
            <person name="Chen C."/>
            <person name="Yan M."/>
            <person name="Daum C."/>
            <person name="Ng V."/>
            <person name="Clum A."/>
            <person name="Steindorff A."/>
            <person name="Ohm R.A."/>
            <person name="Martin F."/>
            <person name="Silar P."/>
            <person name="Natvig D.O."/>
            <person name="Lalanne C."/>
            <person name="Gautier V."/>
            <person name="Ament-Velasquez S.L."/>
            <person name="Kruys A."/>
            <person name="Hutchinson M.I."/>
            <person name="Powell A.J."/>
            <person name="Barry K."/>
            <person name="Miller A.N."/>
            <person name="Grigoriev I.V."/>
            <person name="Debuchy R."/>
            <person name="Gladieux P."/>
            <person name="Hiltunen Thoren M."/>
            <person name="Johannesson H."/>
        </authorList>
    </citation>
    <scope>NUCLEOTIDE SEQUENCE</scope>
    <source>
        <strain evidence="2">PSN309</strain>
    </source>
</reference>